<keyword evidence="1" id="KW-0812">Transmembrane</keyword>
<keyword evidence="1" id="KW-1133">Transmembrane helix</keyword>
<proteinExistence type="predicted"/>
<organism evidence="2 3">
    <name type="scientific">Paractinoplanes globisporus</name>
    <dbReference type="NCBI Taxonomy" id="113565"/>
    <lineage>
        <taxon>Bacteria</taxon>
        <taxon>Bacillati</taxon>
        <taxon>Actinomycetota</taxon>
        <taxon>Actinomycetes</taxon>
        <taxon>Micromonosporales</taxon>
        <taxon>Micromonosporaceae</taxon>
        <taxon>Paractinoplanes</taxon>
    </lineage>
</organism>
<sequence length="78" mass="8206">MTGIPAWAGSYVSLLRHPVLRRVLPGMLISALGDGMSMVAVAWLALAIAPPGQAAVWISLAVAGSRCRPRSARPCWPV</sequence>
<comment type="caution">
    <text evidence="2">The sequence shown here is derived from an EMBL/GenBank/DDBJ whole genome shotgun (WGS) entry which is preliminary data.</text>
</comment>
<evidence type="ECO:0000256" key="1">
    <source>
        <dbReference type="SAM" id="Phobius"/>
    </source>
</evidence>
<keyword evidence="1" id="KW-0472">Membrane</keyword>
<evidence type="ECO:0000313" key="3">
    <source>
        <dbReference type="Proteomes" id="UP001602245"/>
    </source>
</evidence>
<protein>
    <submittedName>
        <fullName evidence="2">Uncharacterized protein</fullName>
    </submittedName>
</protein>
<feature type="transmembrane region" description="Helical" evidence="1">
    <location>
        <begin position="40"/>
        <end position="63"/>
    </location>
</feature>
<reference evidence="2 3" key="1">
    <citation type="submission" date="2024-10" db="EMBL/GenBank/DDBJ databases">
        <title>The Natural Products Discovery Center: Release of the First 8490 Sequenced Strains for Exploring Actinobacteria Biosynthetic Diversity.</title>
        <authorList>
            <person name="Kalkreuter E."/>
            <person name="Kautsar S.A."/>
            <person name="Yang D."/>
            <person name="Bader C.D."/>
            <person name="Teijaro C.N."/>
            <person name="Fluegel L."/>
            <person name="Davis C.M."/>
            <person name="Simpson J.R."/>
            <person name="Lauterbach L."/>
            <person name="Steele A.D."/>
            <person name="Gui C."/>
            <person name="Meng S."/>
            <person name="Li G."/>
            <person name="Viehrig K."/>
            <person name="Ye F."/>
            <person name="Su P."/>
            <person name="Kiefer A.F."/>
            <person name="Nichols A."/>
            <person name="Cepeda A.J."/>
            <person name="Yan W."/>
            <person name="Fan B."/>
            <person name="Jiang Y."/>
            <person name="Adhikari A."/>
            <person name="Zheng C.-J."/>
            <person name="Schuster L."/>
            <person name="Cowan T.M."/>
            <person name="Smanski M.J."/>
            <person name="Chevrette M.G."/>
            <person name="De Carvalho L.P.S."/>
            <person name="Shen B."/>
        </authorList>
    </citation>
    <scope>NUCLEOTIDE SEQUENCE [LARGE SCALE GENOMIC DNA]</scope>
    <source>
        <strain evidence="2 3">NPDC000087</strain>
    </source>
</reference>
<gene>
    <name evidence="2" type="ORF">ACFY35_18035</name>
</gene>
<accession>A0ABW6WG46</accession>
<name>A0ABW6WG46_9ACTN</name>
<evidence type="ECO:0000313" key="2">
    <source>
        <dbReference type="EMBL" id="MFF5291345.1"/>
    </source>
</evidence>
<dbReference type="RefSeq" id="WP_026206565.1">
    <property type="nucleotide sequence ID" value="NZ_JBIAZU010000003.1"/>
</dbReference>
<keyword evidence="3" id="KW-1185">Reference proteome</keyword>
<dbReference type="EMBL" id="JBIAZU010000003">
    <property type="protein sequence ID" value="MFF5291345.1"/>
    <property type="molecule type" value="Genomic_DNA"/>
</dbReference>
<dbReference type="Proteomes" id="UP001602245">
    <property type="component" value="Unassembled WGS sequence"/>
</dbReference>